<dbReference type="EMBL" id="MF476925">
    <property type="protein sequence ID" value="ASW27658.1"/>
    <property type="molecule type" value="Genomic_DNA"/>
</dbReference>
<dbReference type="SUPFAM" id="SSF102405">
    <property type="entry name" value="MCP/YpsA-like"/>
    <property type="match status" value="1"/>
</dbReference>
<dbReference type="PANTHER" id="PTHR38440">
    <property type="entry name" value="UPF0398 PROTEIN YPSA"/>
    <property type="match status" value="1"/>
</dbReference>
<proteinExistence type="predicted"/>
<dbReference type="InterPro" id="IPR010697">
    <property type="entry name" value="YspA"/>
</dbReference>
<accession>A0A248XCY6</accession>
<organism evidence="1 2">
    <name type="scientific">Klebsiella phage YMC16/01/N133_KPN_BP</name>
    <dbReference type="NCBI Taxonomy" id="2026102"/>
    <lineage>
        <taxon>Viruses</taxon>
        <taxon>Duplodnaviria</taxon>
        <taxon>Heunggongvirae</taxon>
        <taxon>Uroviricota</taxon>
        <taxon>Caudoviricetes</taxon>
        <taxon>Casjensviridae</taxon>
        <taxon>Seodaemunguvirus</taxon>
        <taxon>Seodaemunguvirus YMC16-01N133</taxon>
    </lineage>
</organism>
<dbReference type="Gene3D" id="3.40.50.450">
    <property type="match status" value="1"/>
</dbReference>
<evidence type="ECO:0000313" key="1">
    <source>
        <dbReference type="EMBL" id="ASW27658.1"/>
    </source>
</evidence>
<dbReference type="PANTHER" id="PTHR38440:SF1">
    <property type="entry name" value="UPF0398 PROTEIN SPR0331"/>
    <property type="match status" value="1"/>
</dbReference>
<dbReference type="Pfam" id="PF06908">
    <property type="entry name" value="YpsA"/>
    <property type="match status" value="1"/>
</dbReference>
<name>A0A248XCY6_9CAUD</name>
<reference evidence="1 2" key="1">
    <citation type="submission" date="2017-07" db="EMBL/GenBank/DDBJ databases">
        <title>Complete Genome Sequence of the Klebsiella phage YMC16/01/N133_KPN_BP.</title>
        <authorList>
            <person name="Jeon J."/>
            <person name="Yong D."/>
            <person name="Lee K."/>
        </authorList>
    </citation>
    <scope>NUCLEOTIDE SEQUENCE [LARGE SCALE GENOMIC DNA]</scope>
</reference>
<evidence type="ECO:0000313" key="2">
    <source>
        <dbReference type="Proteomes" id="UP000221999"/>
    </source>
</evidence>
<protein>
    <submittedName>
        <fullName evidence="1">Putative ssDNA binding protein</fullName>
    </submittedName>
</protein>
<keyword evidence="2" id="KW-1185">Reference proteome</keyword>
<dbReference type="Proteomes" id="UP000221999">
    <property type="component" value="Segment"/>
</dbReference>
<sequence>MIVAGTGHRPDKLPLGYHPLMMDVMKRTVRLMLPAGTSELVSGLALGWDTALALVALEDGIPLTAAIPFRGQEARWRDHDQLRYRRILRRANRVEVVSPGGYSAVKMQTRNMWMVDYSGVILSLWDGTDAGTANCLRYAEGEGVRVIHCWDTFSRLCELYGDKIDTDWSLL</sequence>
<gene>
    <name evidence="1" type="ORF">KPNN133_039</name>
</gene>